<reference evidence="17" key="1">
    <citation type="journal article" date="2017" name="bioRxiv">
        <title>Comparative analysis of the genomes of Stylophora pistillata and Acropora digitifera provides evidence for extensive differences between species of corals.</title>
        <authorList>
            <person name="Voolstra C.R."/>
            <person name="Li Y."/>
            <person name="Liew Y.J."/>
            <person name="Baumgarten S."/>
            <person name="Zoccola D."/>
            <person name="Flot J.-F."/>
            <person name="Tambutte S."/>
            <person name="Allemand D."/>
            <person name="Aranda M."/>
        </authorList>
    </citation>
    <scope>NUCLEOTIDE SEQUENCE [LARGE SCALE GENOMIC DNA]</scope>
</reference>
<feature type="transmembrane region" description="Helical" evidence="14">
    <location>
        <begin position="198"/>
        <end position="218"/>
    </location>
</feature>
<dbReference type="PANTHER" id="PTHR44809:SF1">
    <property type="entry name" value="PROTEIN O-MANNOSYL-TRANSFERASE TMTC1"/>
    <property type="match status" value="1"/>
</dbReference>
<feature type="transmembrane region" description="Helical" evidence="14">
    <location>
        <begin position="143"/>
        <end position="159"/>
    </location>
</feature>
<dbReference type="OrthoDB" id="19588at2759"/>
<dbReference type="EC" id="2.4.1.109" evidence="5"/>
<name>A0A2B4RX73_STYPI</name>
<dbReference type="Pfam" id="PF08409">
    <property type="entry name" value="TMTC_DUF1736"/>
    <property type="match status" value="1"/>
</dbReference>
<feature type="repeat" description="TPR" evidence="13">
    <location>
        <begin position="817"/>
        <end position="850"/>
    </location>
</feature>
<dbReference type="STRING" id="50429.A0A2B4RX73"/>
<dbReference type="InterPro" id="IPR013618">
    <property type="entry name" value="TMTC_DUF1736"/>
</dbReference>
<keyword evidence="12 14" id="KW-0472">Membrane</keyword>
<evidence type="ECO:0000259" key="15">
    <source>
        <dbReference type="Pfam" id="PF08409"/>
    </source>
</evidence>
<dbReference type="AlphaFoldDB" id="A0A2B4RX73"/>
<feature type="transmembrane region" description="Helical" evidence="14">
    <location>
        <begin position="474"/>
        <end position="491"/>
    </location>
</feature>
<evidence type="ECO:0000256" key="13">
    <source>
        <dbReference type="PROSITE-ProRule" id="PRU00339"/>
    </source>
</evidence>
<sequence length="903" mass="101650">MAANLKLQDERAARPLNNDKSYDLSIMHLPNLPKSLVYGVIAFTSVACYLNSLDYDLVHDDIFAIKENMDIRSEAPLANIFSNDFWGKPMWSNTSHKSYRPLCVLTFRMNFAIHGLKPFGYHAVNVVLHGLVCLLYTYMCNVVAFKSSALAFIAGILFATHPVHTEAVTGVVGRADVMACLLFLLAFLAFVRSEQSKGCSQIMCTITCVVLGAMAMLVKEHGITVFGVCFVYDCMVVNKNLTWSKLPYCNNSPSFSLTLLTSRAIRERAVSVGKEATTLKHVLIRIIVLSVAVFCLMAFRVWMLGGNLPYFTVQDNPASFSDSLSTRIMTYFYLIAFNSWLLLSPSVLSYDWQMGSIPLVESLIDSRNLATLVFVMVAALLFYSAVLSNKTPSRDQDVLVLSLAMLGIPFLPASNLFFRVGFVVAERILYIPSMGFCMLVVCGFNKLASVLVANGKVAMKDRCTEVRMNLLHKVLLSGVFVLIGLFCWKTVVRNRVWSNREALFRSGIETLPHNAKAHYNFANFLKDAGRAKEAIYHYETALRLAPNHVSAHNNLGTLLENDQEAMQHFSEAIKNDPYHANSYFNLGTRLTSLKRLSEAETVLKEAIRLNPRYLDAVLNVAGVLSDQEKFDEAEEFYKKALTLEPRNGDAHNNYAVFLGKIGRTKRALENYNKALQLNPNHTVTLVNMARQLRADGKIQDAEIAYKRALSIRRDPSTLQLLGVLYYHNQQLKEAELAWKESLELEPTNTETRSNYAILLGQTNRLHQAVGVMKGLVLDDPQNPGNYKTLAGMYAQNRQWNEALQVIASALRRHVNNAELYYFQGNFYKDLNKMQEAKKSYTKAVQLDPQLFSAHLNLGVIFHLEGNRAEARLHYEIAAKLDPGNTILKENLAKLQRLERKNKQ</sequence>
<dbReference type="Pfam" id="PF13181">
    <property type="entry name" value="TPR_8"/>
    <property type="match status" value="1"/>
</dbReference>
<feature type="domain" description="DUF1736" evidence="15">
    <location>
        <begin position="306"/>
        <end position="378"/>
    </location>
</feature>
<feature type="transmembrane region" description="Helical" evidence="14">
    <location>
        <begin position="119"/>
        <end position="136"/>
    </location>
</feature>
<dbReference type="InterPro" id="IPR052943">
    <property type="entry name" value="TMTC_O-mannosyl-trnsfr"/>
</dbReference>
<dbReference type="SMART" id="SM00028">
    <property type="entry name" value="TPR"/>
    <property type="match status" value="10"/>
</dbReference>
<keyword evidence="17" id="KW-1185">Reference proteome</keyword>
<keyword evidence="10" id="KW-0256">Endoplasmic reticulum</keyword>
<dbReference type="SUPFAM" id="SSF48452">
    <property type="entry name" value="TPR-like"/>
    <property type="match status" value="2"/>
</dbReference>
<evidence type="ECO:0000256" key="14">
    <source>
        <dbReference type="SAM" id="Phobius"/>
    </source>
</evidence>
<evidence type="ECO:0000256" key="1">
    <source>
        <dbReference type="ARBA" id="ARBA00004141"/>
    </source>
</evidence>
<feature type="repeat" description="TPR" evidence="13">
    <location>
        <begin position="515"/>
        <end position="548"/>
    </location>
</feature>
<protein>
    <recommendedName>
        <fullName evidence="5">dolichyl-phosphate-mannose--protein mannosyltransferase</fullName>
        <ecNumber evidence="5">2.4.1.109</ecNumber>
    </recommendedName>
</protein>
<evidence type="ECO:0000313" key="17">
    <source>
        <dbReference type="Proteomes" id="UP000225706"/>
    </source>
</evidence>
<feature type="transmembrane region" description="Helical" evidence="14">
    <location>
        <begin position="282"/>
        <end position="302"/>
    </location>
</feature>
<dbReference type="UniPathway" id="UPA00378"/>
<evidence type="ECO:0000256" key="8">
    <source>
        <dbReference type="ARBA" id="ARBA00022737"/>
    </source>
</evidence>
<accession>A0A2B4RX73</accession>
<evidence type="ECO:0000256" key="9">
    <source>
        <dbReference type="ARBA" id="ARBA00022803"/>
    </source>
</evidence>
<feature type="transmembrane region" description="Helical" evidence="14">
    <location>
        <begin position="430"/>
        <end position="453"/>
    </location>
</feature>
<keyword evidence="7 14" id="KW-0812">Transmembrane</keyword>
<feature type="repeat" description="TPR" evidence="13">
    <location>
        <begin position="648"/>
        <end position="681"/>
    </location>
</feature>
<evidence type="ECO:0000256" key="12">
    <source>
        <dbReference type="ARBA" id="ARBA00023136"/>
    </source>
</evidence>
<comment type="similarity">
    <text evidence="4">Belongs to the TMTC family.</text>
</comment>
<evidence type="ECO:0000256" key="5">
    <source>
        <dbReference type="ARBA" id="ARBA00012839"/>
    </source>
</evidence>
<evidence type="ECO:0000256" key="10">
    <source>
        <dbReference type="ARBA" id="ARBA00022824"/>
    </source>
</evidence>
<proteinExistence type="inferred from homology"/>
<evidence type="ECO:0000256" key="7">
    <source>
        <dbReference type="ARBA" id="ARBA00022692"/>
    </source>
</evidence>
<feature type="repeat" description="TPR" evidence="13">
    <location>
        <begin position="715"/>
        <end position="748"/>
    </location>
</feature>
<dbReference type="GO" id="GO:0004169">
    <property type="term" value="F:dolichyl-phosphate-mannose-protein mannosyltransferase activity"/>
    <property type="evidence" value="ECO:0007669"/>
    <property type="project" value="UniProtKB-EC"/>
</dbReference>
<evidence type="ECO:0000256" key="2">
    <source>
        <dbReference type="ARBA" id="ARBA00004240"/>
    </source>
</evidence>
<dbReference type="Proteomes" id="UP000225706">
    <property type="component" value="Unassembled WGS sequence"/>
</dbReference>
<evidence type="ECO:0000256" key="6">
    <source>
        <dbReference type="ARBA" id="ARBA00022679"/>
    </source>
</evidence>
<comment type="subcellular location">
    <subcellularLocation>
        <location evidence="2">Endoplasmic reticulum</location>
    </subcellularLocation>
    <subcellularLocation>
        <location evidence="1">Membrane</location>
        <topology evidence="1">Multi-pass membrane protein</topology>
    </subcellularLocation>
</comment>
<dbReference type="Pfam" id="PF13414">
    <property type="entry name" value="TPR_11"/>
    <property type="match status" value="1"/>
</dbReference>
<dbReference type="GO" id="GO:0016020">
    <property type="term" value="C:membrane"/>
    <property type="evidence" value="ECO:0007669"/>
    <property type="project" value="UniProtKB-SubCell"/>
</dbReference>
<evidence type="ECO:0000256" key="4">
    <source>
        <dbReference type="ARBA" id="ARBA00007882"/>
    </source>
</evidence>
<dbReference type="PROSITE" id="PS50293">
    <property type="entry name" value="TPR_REGION"/>
    <property type="match status" value="3"/>
</dbReference>
<dbReference type="GO" id="GO:0005783">
    <property type="term" value="C:endoplasmic reticulum"/>
    <property type="evidence" value="ECO:0007669"/>
    <property type="project" value="UniProtKB-SubCell"/>
</dbReference>
<keyword evidence="8" id="KW-0677">Repeat</keyword>
<evidence type="ECO:0000256" key="3">
    <source>
        <dbReference type="ARBA" id="ARBA00004922"/>
    </source>
</evidence>
<comment type="caution">
    <text evidence="16">The sequence shown here is derived from an EMBL/GenBank/DDBJ whole genome shotgun (WGS) entry which is preliminary data.</text>
</comment>
<dbReference type="Pfam" id="PF13424">
    <property type="entry name" value="TPR_12"/>
    <property type="match status" value="1"/>
</dbReference>
<evidence type="ECO:0000256" key="11">
    <source>
        <dbReference type="ARBA" id="ARBA00022989"/>
    </source>
</evidence>
<feature type="transmembrane region" description="Helical" evidence="14">
    <location>
        <begin position="330"/>
        <end position="348"/>
    </location>
</feature>
<feature type="repeat" description="TPR" evidence="13">
    <location>
        <begin position="580"/>
        <end position="613"/>
    </location>
</feature>
<feature type="transmembrane region" description="Helical" evidence="14">
    <location>
        <begin position="398"/>
        <end position="418"/>
    </location>
</feature>
<feature type="transmembrane region" description="Helical" evidence="14">
    <location>
        <begin position="368"/>
        <end position="386"/>
    </location>
</feature>
<dbReference type="EMBL" id="LSMT01000219">
    <property type="protein sequence ID" value="PFX23064.1"/>
    <property type="molecule type" value="Genomic_DNA"/>
</dbReference>
<organism evidence="16 17">
    <name type="scientific">Stylophora pistillata</name>
    <name type="common">Smooth cauliflower coral</name>
    <dbReference type="NCBI Taxonomy" id="50429"/>
    <lineage>
        <taxon>Eukaryota</taxon>
        <taxon>Metazoa</taxon>
        <taxon>Cnidaria</taxon>
        <taxon>Anthozoa</taxon>
        <taxon>Hexacorallia</taxon>
        <taxon>Scleractinia</taxon>
        <taxon>Astrocoeniina</taxon>
        <taxon>Pocilloporidae</taxon>
        <taxon>Stylophora</taxon>
    </lineage>
</organism>
<feature type="transmembrane region" description="Helical" evidence="14">
    <location>
        <begin position="171"/>
        <end position="191"/>
    </location>
</feature>
<evidence type="ECO:0000313" key="16">
    <source>
        <dbReference type="EMBL" id="PFX23064.1"/>
    </source>
</evidence>
<dbReference type="InterPro" id="IPR019734">
    <property type="entry name" value="TPR_rpt"/>
</dbReference>
<gene>
    <name evidence="16" type="primary">TMTC1</name>
    <name evidence="16" type="ORF">AWC38_SpisGene12408</name>
</gene>
<dbReference type="Gene3D" id="1.25.40.10">
    <property type="entry name" value="Tetratricopeptide repeat domain"/>
    <property type="match status" value="4"/>
</dbReference>
<comment type="pathway">
    <text evidence="3">Protein modification; protein glycosylation.</text>
</comment>
<dbReference type="PANTHER" id="PTHR44809">
    <property type="match status" value="1"/>
</dbReference>
<feature type="repeat" description="TPR" evidence="13">
    <location>
        <begin position="851"/>
        <end position="884"/>
    </location>
</feature>
<keyword evidence="9 13" id="KW-0802">TPR repeat</keyword>
<keyword evidence="6" id="KW-0808">Transferase</keyword>
<feature type="transmembrane region" description="Helical" evidence="14">
    <location>
        <begin position="35"/>
        <end position="53"/>
    </location>
</feature>
<dbReference type="Pfam" id="PF13432">
    <property type="entry name" value="TPR_16"/>
    <property type="match status" value="1"/>
</dbReference>
<dbReference type="InterPro" id="IPR011990">
    <property type="entry name" value="TPR-like_helical_dom_sf"/>
</dbReference>
<keyword evidence="11 14" id="KW-1133">Transmembrane helix</keyword>
<dbReference type="PROSITE" id="PS50005">
    <property type="entry name" value="TPR"/>
    <property type="match status" value="7"/>
</dbReference>
<feature type="repeat" description="TPR" evidence="13">
    <location>
        <begin position="614"/>
        <end position="647"/>
    </location>
</feature>